<feature type="compositionally biased region" description="Low complexity" evidence="2">
    <location>
        <begin position="247"/>
        <end position="261"/>
    </location>
</feature>
<dbReference type="GO" id="GO:0046872">
    <property type="term" value="F:metal ion binding"/>
    <property type="evidence" value="ECO:0007669"/>
    <property type="project" value="UniProtKB-ARBA"/>
</dbReference>
<dbReference type="PANTHER" id="PTHR20883:SF48">
    <property type="entry name" value="ECTOINE DIOXYGENASE"/>
    <property type="match status" value="1"/>
</dbReference>
<comment type="cofactor">
    <cofactor evidence="1">
        <name>Fe cation</name>
        <dbReference type="ChEBI" id="CHEBI:24875"/>
    </cofactor>
</comment>
<dbReference type="AlphaFoldDB" id="A0A1E7FQV0"/>
<gene>
    <name evidence="3" type="ORF">FRACYDRAFT_259567</name>
</gene>
<dbReference type="PANTHER" id="PTHR20883">
    <property type="entry name" value="PHYTANOYL-COA DIOXYGENASE DOMAIN CONTAINING 1"/>
    <property type="match status" value="1"/>
</dbReference>
<dbReference type="EMBL" id="KV784354">
    <property type="protein sequence ID" value="OEU20528.1"/>
    <property type="molecule type" value="Genomic_DNA"/>
</dbReference>
<dbReference type="OrthoDB" id="445007at2759"/>
<feature type="region of interest" description="Disordered" evidence="2">
    <location>
        <begin position="413"/>
        <end position="433"/>
    </location>
</feature>
<dbReference type="Gene3D" id="2.60.120.620">
    <property type="entry name" value="q2cbj1_9rhob like domain"/>
    <property type="match status" value="2"/>
</dbReference>
<feature type="region of interest" description="Disordered" evidence="2">
    <location>
        <begin position="227"/>
        <end position="261"/>
    </location>
</feature>
<dbReference type="GO" id="GO:0016491">
    <property type="term" value="F:oxidoreductase activity"/>
    <property type="evidence" value="ECO:0007669"/>
    <property type="project" value="UniProtKB-ARBA"/>
</dbReference>
<evidence type="ECO:0000313" key="4">
    <source>
        <dbReference type="Proteomes" id="UP000095751"/>
    </source>
</evidence>
<keyword evidence="4" id="KW-1185">Reference proteome</keyword>
<organism evidence="3 4">
    <name type="scientific">Fragilariopsis cylindrus CCMP1102</name>
    <dbReference type="NCBI Taxonomy" id="635003"/>
    <lineage>
        <taxon>Eukaryota</taxon>
        <taxon>Sar</taxon>
        <taxon>Stramenopiles</taxon>
        <taxon>Ochrophyta</taxon>
        <taxon>Bacillariophyta</taxon>
        <taxon>Bacillariophyceae</taxon>
        <taxon>Bacillariophycidae</taxon>
        <taxon>Bacillariales</taxon>
        <taxon>Bacillariaceae</taxon>
        <taxon>Fragilariopsis</taxon>
    </lineage>
</organism>
<dbReference type="SUPFAM" id="SSF51197">
    <property type="entry name" value="Clavaminate synthase-like"/>
    <property type="match status" value="1"/>
</dbReference>
<dbReference type="InterPro" id="IPR008775">
    <property type="entry name" value="Phytyl_CoA_dOase-like"/>
</dbReference>
<dbReference type="Proteomes" id="UP000095751">
    <property type="component" value="Unassembled WGS sequence"/>
</dbReference>
<dbReference type="KEGG" id="fcy:FRACYDRAFT_259567"/>
<dbReference type="Pfam" id="PF05721">
    <property type="entry name" value="PhyH"/>
    <property type="match status" value="1"/>
</dbReference>
<evidence type="ECO:0000256" key="1">
    <source>
        <dbReference type="ARBA" id="ARBA00001962"/>
    </source>
</evidence>
<feature type="compositionally biased region" description="Low complexity" evidence="2">
    <location>
        <begin position="227"/>
        <end position="238"/>
    </location>
</feature>
<evidence type="ECO:0000313" key="3">
    <source>
        <dbReference type="EMBL" id="OEU20528.1"/>
    </source>
</evidence>
<name>A0A1E7FQV0_9STRA</name>
<sequence>MDRIEKQSEEDGINNTTTTICSGNFHKGIIISGEDDNIAAASIEDTFQMNGFVGPIDALTQEEAQAALLEVVTELNIDIDNNGQKANCPMIDDGDIRNNKDNISNITCNDDHTTSSNDDVRSRFKLHLILPTLDKIAHHPKIISMVRKCLGNTNNLLLWSSDINIKPPNSKGYFAPHQDSTYAGLYPPSKCCTIWIALSDPVGIKEGCLSFYPQSINTMKQLPHNIKNNESLSKSNINNKEEEESISSDGNNSNSNINNNNNNMLSMGQYISRETIDNVVRAADVKIPISVPLRSGQMTIHSFYNIHHSGPNKSNSNRIGFALRYIDGNFVTRGKAAVVKEMVTPIDIDTNINDCSSSSSTTTPTCCSNCIQNTTIPDFDYEPRLPQTNLITNDDIQRMRIIRNEAMVREDTNYYSSSSSSSSSTQLLLQDDK</sequence>
<protein>
    <recommendedName>
        <fullName evidence="5">PhyH-domain-containing protein</fullName>
    </recommendedName>
</protein>
<reference evidence="3 4" key="1">
    <citation type="submission" date="2016-09" db="EMBL/GenBank/DDBJ databases">
        <title>Extensive genetic diversity and differential bi-allelic expression allows diatom success in the polar Southern Ocean.</title>
        <authorList>
            <consortium name="DOE Joint Genome Institute"/>
            <person name="Mock T."/>
            <person name="Otillar R.P."/>
            <person name="Strauss J."/>
            <person name="Dupont C."/>
            <person name="Frickenhaus S."/>
            <person name="Maumus F."/>
            <person name="Mcmullan M."/>
            <person name="Sanges R."/>
            <person name="Schmutz J."/>
            <person name="Toseland A."/>
            <person name="Valas R."/>
            <person name="Veluchamy A."/>
            <person name="Ward B.J."/>
            <person name="Allen A."/>
            <person name="Barry K."/>
            <person name="Falciatore A."/>
            <person name="Ferrante M."/>
            <person name="Fortunato A.E."/>
            <person name="Gloeckner G."/>
            <person name="Gruber A."/>
            <person name="Hipkin R."/>
            <person name="Janech M."/>
            <person name="Kroth P."/>
            <person name="Leese F."/>
            <person name="Lindquist E."/>
            <person name="Lyon B.R."/>
            <person name="Martin J."/>
            <person name="Mayer C."/>
            <person name="Parker M."/>
            <person name="Quesneville H."/>
            <person name="Raymond J."/>
            <person name="Uhlig C."/>
            <person name="Valentin K.U."/>
            <person name="Worden A.Z."/>
            <person name="Armbrust E.V."/>
            <person name="Bowler C."/>
            <person name="Green B."/>
            <person name="Moulton V."/>
            <person name="Van Oosterhout C."/>
            <person name="Grigoriev I."/>
        </authorList>
    </citation>
    <scope>NUCLEOTIDE SEQUENCE [LARGE SCALE GENOMIC DNA]</scope>
    <source>
        <strain evidence="3 4">CCMP1102</strain>
    </source>
</reference>
<accession>A0A1E7FQV0</accession>
<evidence type="ECO:0000256" key="2">
    <source>
        <dbReference type="SAM" id="MobiDB-lite"/>
    </source>
</evidence>
<proteinExistence type="predicted"/>
<dbReference type="InParanoid" id="A0A1E7FQV0"/>
<evidence type="ECO:0008006" key="5">
    <source>
        <dbReference type="Google" id="ProtNLM"/>
    </source>
</evidence>